<dbReference type="Proteomes" id="UP000095287">
    <property type="component" value="Unplaced"/>
</dbReference>
<dbReference type="WBParaSite" id="L893_g13722.t1">
    <property type="protein sequence ID" value="L893_g13722.t1"/>
    <property type="gene ID" value="L893_g13722"/>
</dbReference>
<dbReference type="PANTHER" id="PTHR31389">
    <property type="entry name" value="LD39211P"/>
    <property type="match status" value="1"/>
</dbReference>
<evidence type="ECO:0000313" key="1">
    <source>
        <dbReference type="Proteomes" id="UP000095287"/>
    </source>
</evidence>
<protein>
    <submittedName>
        <fullName evidence="2">Nucleotid_trans domain-containing protein</fullName>
    </submittedName>
</protein>
<accession>A0A1I7Y8I1</accession>
<dbReference type="AlphaFoldDB" id="A0A1I7Y8I1"/>
<keyword evidence="1" id="KW-1185">Reference proteome</keyword>
<organism evidence="1 2">
    <name type="scientific">Steinernema glaseri</name>
    <dbReference type="NCBI Taxonomy" id="37863"/>
    <lineage>
        <taxon>Eukaryota</taxon>
        <taxon>Metazoa</taxon>
        <taxon>Ecdysozoa</taxon>
        <taxon>Nematoda</taxon>
        <taxon>Chromadorea</taxon>
        <taxon>Rhabditida</taxon>
        <taxon>Tylenchina</taxon>
        <taxon>Panagrolaimomorpha</taxon>
        <taxon>Strongyloidoidea</taxon>
        <taxon>Steinernematidae</taxon>
        <taxon>Steinernema</taxon>
    </lineage>
</organism>
<sequence length="202" mass="23686">MDASVRCKKNSLEHIYDLLRCRRRPKARIYQNFTVLRDSALETGWNREVWRRNLRECSKVPYMFHSFTGHGIYAATHPDVYRFIPTNIAKLKAEKAKMYEAGLVFVVKTRDVVDKLLKWSVLCALQRECMGPVPFAAQCEFNGNDRYSTFAHCHRFDQSVINLLVANMAGYDRRFYASDIVDFFSIERHSPQQFNNLSLRCE</sequence>
<proteinExistence type="predicted"/>
<name>A0A1I7Y8I1_9BILA</name>
<evidence type="ECO:0000313" key="2">
    <source>
        <dbReference type="WBParaSite" id="L893_g13722.t1"/>
    </source>
</evidence>
<dbReference type="PANTHER" id="PTHR31389:SF4">
    <property type="entry name" value="LD39211P"/>
    <property type="match status" value="1"/>
</dbReference>
<reference evidence="2" key="1">
    <citation type="submission" date="2016-11" db="UniProtKB">
        <authorList>
            <consortium name="WormBaseParasite"/>
        </authorList>
    </citation>
    <scope>IDENTIFICATION</scope>
</reference>